<sequence length="65" mass="6928">LWRVAGGDFYGGAVITAVLFDSRSPLHMVPIHGGWGSTVVYRPSSLGRITVGTGLYVLFVPPRIG</sequence>
<dbReference type="AlphaFoldDB" id="A0AAD1T7P9"/>
<accession>A0AAD1T7P9</accession>
<protein>
    <submittedName>
        <fullName evidence="1">Uncharacterized protein</fullName>
    </submittedName>
</protein>
<keyword evidence="2" id="KW-1185">Reference proteome</keyword>
<proteinExistence type="predicted"/>
<dbReference type="Proteomes" id="UP001295444">
    <property type="component" value="Chromosome 10"/>
</dbReference>
<evidence type="ECO:0000313" key="1">
    <source>
        <dbReference type="EMBL" id="CAH2319307.1"/>
    </source>
</evidence>
<name>A0AAD1T7P9_PELCU</name>
<evidence type="ECO:0000313" key="2">
    <source>
        <dbReference type="Proteomes" id="UP001295444"/>
    </source>
</evidence>
<feature type="non-terminal residue" evidence="1">
    <location>
        <position position="65"/>
    </location>
</feature>
<gene>
    <name evidence="1" type="ORF">PECUL_23A062110</name>
</gene>
<feature type="non-terminal residue" evidence="1">
    <location>
        <position position="1"/>
    </location>
</feature>
<dbReference type="EMBL" id="OW240921">
    <property type="protein sequence ID" value="CAH2319307.1"/>
    <property type="molecule type" value="Genomic_DNA"/>
</dbReference>
<reference evidence="1" key="1">
    <citation type="submission" date="2022-03" db="EMBL/GenBank/DDBJ databases">
        <authorList>
            <person name="Alioto T."/>
            <person name="Alioto T."/>
            <person name="Gomez Garrido J."/>
        </authorList>
    </citation>
    <scope>NUCLEOTIDE SEQUENCE</scope>
</reference>
<organism evidence="1 2">
    <name type="scientific">Pelobates cultripes</name>
    <name type="common">Western spadefoot toad</name>
    <dbReference type="NCBI Taxonomy" id="61616"/>
    <lineage>
        <taxon>Eukaryota</taxon>
        <taxon>Metazoa</taxon>
        <taxon>Chordata</taxon>
        <taxon>Craniata</taxon>
        <taxon>Vertebrata</taxon>
        <taxon>Euteleostomi</taxon>
        <taxon>Amphibia</taxon>
        <taxon>Batrachia</taxon>
        <taxon>Anura</taxon>
        <taxon>Pelobatoidea</taxon>
        <taxon>Pelobatidae</taxon>
        <taxon>Pelobates</taxon>
    </lineage>
</organism>